<name>A0ABS5AM23_9PSEU</name>
<dbReference type="NCBIfam" id="TIGR01868">
    <property type="entry name" value="casD_Cas5e"/>
    <property type="match status" value="1"/>
</dbReference>
<dbReference type="NCBIfam" id="TIGR02593">
    <property type="entry name" value="CRISPR_cas5"/>
    <property type="match status" value="1"/>
</dbReference>
<keyword evidence="3" id="KW-1185">Reference proteome</keyword>
<dbReference type="Pfam" id="PF09704">
    <property type="entry name" value="Cas_Cas5d"/>
    <property type="match status" value="1"/>
</dbReference>
<dbReference type="Proteomes" id="UP001519363">
    <property type="component" value="Unassembled WGS sequence"/>
</dbReference>
<gene>
    <name evidence="2" type="ORF">JOF53_006487</name>
</gene>
<protein>
    <submittedName>
        <fullName evidence="2">CRISPR system Cascade subunit CasD</fullName>
    </submittedName>
</protein>
<dbReference type="CDD" id="cd09693">
    <property type="entry name" value="Cas5_I"/>
    <property type="match status" value="1"/>
</dbReference>
<dbReference type="Gene3D" id="3.30.70.2660">
    <property type="match status" value="1"/>
</dbReference>
<evidence type="ECO:0000313" key="2">
    <source>
        <dbReference type="EMBL" id="MBP2477615.1"/>
    </source>
</evidence>
<reference evidence="2 3" key="1">
    <citation type="submission" date="2021-03" db="EMBL/GenBank/DDBJ databases">
        <title>Sequencing the genomes of 1000 actinobacteria strains.</title>
        <authorList>
            <person name="Klenk H.-P."/>
        </authorList>
    </citation>
    <scope>NUCLEOTIDE SEQUENCE [LARGE SCALE GENOMIC DNA]</scope>
    <source>
        <strain evidence="2 3">DSM 44580</strain>
    </source>
</reference>
<dbReference type="InterPro" id="IPR010147">
    <property type="entry name" value="CRISPR-assoc_prot_CasD"/>
</dbReference>
<dbReference type="EMBL" id="JAGIOO010000001">
    <property type="protein sequence ID" value="MBP2477615.1"/>
    <property type="molecule type" value="Genomic_DNA"/>
</dbReference>
<keyword evidence="1" id="KW-0051">Antiviral defense</keyword>
<dbReference type="RefSeq" id="WP_086789982.1">
    <property type="nucleotide sequence ID" value="NZ_JAGIOO010000001.1"/>
</dbReference>
<proteinExistence type="predicted"/>
<comment type="caution">
    <text evidence="2">The sequence shown here is derived from an EMBL/GenBank/DDBJ whole genome shotgun (WGS) entry which is preliminary data.</text>
</comment>
<organism evidence="2 3">
    <name type="scientific">Crossiella equi</name>
    <dbReference type="NCBI Taxonomy" id="130796"/>
    <lineage>
        <taxon>Bacteria</taxon>
        <taxon>Bacillati</taxon>
        <taxon>Actinomycetota</taxon>
        <taxon>Actinomycetes</taxon>
        <taxon>Pseudonocardiales</taxon>
        <taxon>Pseudonocardiaceae</taxon>
        <taxon>Crossiella</taxon>
    </lineage>
</organism>
<evidence type="ECO:0000256" key="1">
    <source>
        <dbReference type="ARBA" id="ARBA00023118"/>
    </source>
</evidence>
<accession>A0ABS5AM23</accession>
<dbReference type="InterPro" id="IPR013422">
    <property type="entry name" value="CRISPR-assoc_prot_Cas5_N"/>
</dbReference>
<sequence length="255" mass="27968">MSGILLRLAAPMQSWGIAAAFNNRDTHRYPTRSALFGLIASAYGNTRTTEPDKEWEQVRLAVRIDRAGTPMTDYHTIGGGRARELTVPTADGGRRPLPQATVVSHRDYLADAAFTAALDGPENTITGIARALVAPHWAPYLGRRSCPPEAPLLLTPTPIASAAAELDRVPLARTRPRNAQDTVPVEFVWETPSEGDGLWRSEELPDQPQSFHPHRRAYHDRQVYLQTRALPAGLCAGYGIDYLTALHAYLEPATS</sequence>
<dbReference type="InterPro" id="IPR021124">
    <property type="entry name" value="CRISPR-assoc_prot_Cas5"/>
</dbReference>
<evidence type="ECO:0000313" key="3">
    <source>
        <dbReference type="Proteomes" id="UP001519363"/>
    </source>
</evidence>